<dbReference type="AlphaFoldDB" id="M3GSI1"/>
<proteinExistence type="predicted"/>
<dbReference type="Proteomes" id="UP000011770">
    <property type="component" value="Unassembled WGS sequence"/>
</dbReference>
<reference evidence="1 2" key="1">
    <citation type="submission" date="2013-01" db="EMBL/GenBank/DDBJ databases">
        <authorList>
            <person name="Harkins D.M."/>
            <person name="Durkin A.S."/>
            <person name="Brinkac L.M."/>
            <person name="Haft D.H."/>
            <person name="Selengut J.D."/>
            <person name="Sanka R."/>
            <person name="DePew J."/>
            <person name="Purushe J."/>
            <person name="Tulsiani S.M."/>
            <person name="Graham G.C."/>
            <person name="Burns M.-A."/>
            <person name="Dohnt M.F."/>
            <person name="Smythe L.D."/>
            <person name="McKay D.B."/>
            <person name="Craig S.B."/>
            <person name="Vinetz J.M."/>
            <person name="Sutton G.G."/>
            <person name="Nierman W.C."/>
            <person name="Fouts D.E."/>
        </authorList>
    </citation>
    <scope>NUCLEOTIDE SEQUENCE [LARGE SCALE GENOMIC DNA]</scope>
    <source>
        <strain evidence="1 2">LT2116</strain>
    </source>
</reference>
<protein>
    <submittedName>
        <fullName evidence="1">Uncharacterized protein</fullName>
    </submittedName>
</protein>
<dbReference type="EMBL" id="AHOR02000075">
    <property type="protein sequence ID" value="EMF79881.1"/>
    <property type="molecule type" value="Genomic_DNA"/>
</dbReference>
<evidence type="ECO:0000313" key="2">
    <source>
        <dbReference type="Proteomes" id="UP000011770"/>
    </source>
</evidence>
<accession>M3GSI1</accession>
<organism evidence="1 2">
    <name type="scientific">Leptospira weilii serovar Topaz str. LT2116</name>
    <dbReference type="NCBI Taxonomy" id="1088540"/>
    <lineage>
        <taxon>Bacteria</taxon>
        <taxon>Pseudomonadati</taxon>
        <taxon>Spirochaetota</taxon>
        <taxon>Spirochaetia</taxon>
        <taxon>Leptospirales</taxon>
        <taxon>Leptospiraceae</taxon>
        <taxon>Leptospira</taxon>
    </lineage>
</organism>
<comment type="caution">
    <text evidence="1">The sequence shown here is derived from an EMBL/GenBank/DDBJ whole genome shotgun (WGS) entry which is preliminary data.</text>
</comment>
<gene>
    <name evidence="1" type="ORF">LEP1GSC188_1821</name>
</gene>
<evidence type="ECO:0000313" key="1">
    <source>
        <dbReference type="EMBL" id="EMF79881.1"/>
    </source>
</evidence>
<sequence>MFSGSLVLQVNFSQRTKIQRFEFEFKEGFFYSLGPEGGCRSIERPMGSEI</sequence>
<name>M3GSI1_9LEPT</name>